<protein>
    <submittedName>
        <fullName evidence="1">Uncharacterized protein</fullName>
    </submittedName>
</protein>
<dbReference type="HOGENOM" id="CLU_2854448_0_0_1"/>
<evidence type="ECO:0000313" key="1">
    <source>
        <dbReference type="EnsemblProtists" id="HpaP806812"/>
    </source>
</evidence>
<reference evidence="1" key="2">
    <citation type="submission" date="2015-06" db="UniProtKB">
        <authorList>
            <consortium name="EnsemblProtists"/>
        </authorList>
    </citation>
    <scope>IDENTIFICATION</scope>
    <source>
        <strain evidence="1">Emoy2</strain>
    </source>
</reference>
<evidence type="ECO:0000313" key="2">
    <source>
        <dbReference type="Proteomes" id="UP000011713"/>
    </source>
</evidence>
<proteinExistence type="predicted"/>
<keyword evidence="2" id="KW-1185">Reference proteome</keyword>
<accession>M4BK79</accession>
<dbReference type="AlphaFoldDB" id="M4BK79"/>
<name>M4BK79_HYAAE</name>
<dbReference type="Proteomes" id="UP000011713">
    <property type="component" value="Unassembled WGS sequence"/>
</dbReference>
<dbReference type="EnsemblProtists" id="HpaT806812">
    <property type="protein sequence ID" value="HpaP806812"/>
    <property type="gene ID" value="HpaG806812"/>
</dbReference>
<sequence length="65" mass="7408">MAVLNPRTAGGSTRHREYVNTSLYRRPRPLVQCRWRHLVLLQGLVGAVNDFVIEGKHAGRGELKR</sequence>
<dbReference type="EMBL" id="JH598343">
    <property type="status" value="NOT_ANNOTATED_CDS"/>
    <property type="molecule type" value="Genomic_DNA"/>
</dbReference>
<dbReference type="InParanoid" id="M4BK79"/>
<dbReference type="VEuPathDB" id="FungiDB:HpaG806812"/>
<reference evidence="2" key="1">
    <citation type="journal article" date="2010" name="Science">
        <title>Signatures of adaptation to obligate biotrophy in the Hyaloperonospora arabidopsidis genome.</title>
        <authorList>
            <person name="Baxter L."/>
            <person name="Tripathy S."/>
            <person name="Ishaque N."/>
            <person name="Boot N."/>
            <person name="Cabral A."/>
            <person name="Kemen E."/>
            <person name="Thines M."/>
            <person name="Ah-Fong A."/>
            <person name="Anderson R."/>
            <person name="Badejoko W."/>
            <person name="Bittner-Eddy P."/>
            <person name="Boore J.L."/>
            <person name="Chibucos M.C."/>
            <person name="Coates M."/>
            <person name="Dehal P."/>
            <person name="Delehaunty K."/>
            <person name="Dong S."/>
            <person name="Downton P."/>
            <person name="Dumas B."/>
            <person name="Fabro G."/>
            <person name="Fronick C."/>
            <person name="Fuerstenberg S.I."/>
            <person name="Fulton L."/>
            <person name="Gaulin E."/>
            <person name="Govers F."/>
            <person name="Hughes L."/>
            <person name="Humphray S."/>
            <person name="Jiang R.H."/>
            <person name="Judelson H."/>
            <person name="Kamoun S."/>
            <person name="Kyung K."/>
            <person name="Meijer H."/>
            <person name="Minx P."/>
            <person name="Morris P."/>
            <person name="Nelson J."/>
            <person name="Phuntumart V."/>
            <person name="Qutob D."/>
            <person name="Rehmany A."/>
            <person name="Rougon-Cardoso A."/>
            <person name="Ryden P."/>
            <person name="Torto-Alalibo T."/>
            <person name="Studholme D."/>
            <person name="Wang Y."/>
            <person name="Win J."/>
            <person name="Wood J."/>
            <person name="Clifton S.W."/>
            <person name="Rogers J."/>
            <person name="Van den Ackerveken G."/>
            <person name="Jones J.D."/>
            <person name="McDowell J.M."/>
            <person name="Beynon J."/>
            <person name="Tyler B.M."/>
        </authorList>
    </citation>
    <scope>NUCLEOTIDE SEQUENCE [LARGE SCALE GENOMIC DNA]</scope>
    <source>
        <strain evidence="2">Emoy2</strain>
    </source>
</reference>
<organism evidence="1 2">
    <name type="scientific">Hyaloperonospora arabidopsidis (strain Emoy2)</name>
    <name type="common">Downy mildew agent</name>
    <name type="synonym">Peronospora arabidopsidis</name>
    <dbReference type="NCBI Taxonomy" id="559515"/>
    <lineage>
        <taxon>Eukaryota</taxon>
        <taxon>Sar</taxon>
        <taxon>Stramenopiles</taxon>
        <taxon>Oomycota</taxon>
        <taxon>Peronosporomycetes</taxon>
        <taxon>Peronosporales</taxon>
        <taxon>Peronosporaceae</taxon>
        <taxon>Hyaloperonospora</taxon>
    </lineage>
</organism>